<evidence type="ECO:0000313" key="6">
    <source>
        <dbReference type="Proteomes" id="UP000499080"/>
    </source>
</evidence>
<dbReference type="Proteomes" id="UP000499080">
    <property type="component" value="Unassembled WGS sequence"/>
</dbReference>
<gene>
    <name evidence="5" type="ORF">AVEN_148312_1</name>
</gene>
<dbReference type="GO" id="GO:0005509">
    <property type="term" value="F:calcium ion binding"/>
    <property type="evidence" value="ECO:0007669"/>
    <property type="project" value="TreeGrafter"/>
</dbReference>
<protein>
    <recommendedName>
        <fullName evidence="4">Kazal-like domain-containing protein</fullName>
    </recommendedName>
</protein>
<dbReference type="GO" id="GO:0005615">
    <property type="term" value="C:extracellular space"/>
    <property type="evidence" value="ECO:0007669"/>
    <property type="project" value="TreeGrafter"/>
</dbReference>
<dbReference type="AlphaFoldDB" id="A0A4Y2F800"/>
<dbReference type="SMART" id="SM00280">
    <property type="entry name" value="KAZAL"/>
    <property type="match status" value="1"/>
</dbReference>
<dbReference type="PANTHER" id="PTHR13866">
    <property type="entry name" value="SPARC OSTEONECTIN"/>
    <property type="match status" value="1"/>
</dbReference>
<dbReference type="InterPro" id="IPR002350">
    <property type="entry name" value="Kazal_dom"/>
</dbReference>
<feature type="domain" description="Kazal-like" evidence="4">
    <location>
        <begin position="24"/>
        <end position="80"/>
    </location>
</feature>
<dbReference type="OrthoDB" id="6417155at2759"/>
<keyword evidence="3" id="KW-0325">Glycoprotein</keyword>
<dbReference type="PANTHER" id="PTHR13866:SF14">
    <property type="entry name" value="BM-40"/>
    <property type="match status" value="1"/>
</dbReference>
<feature type="non-terminal residue" evidence="5">
    <location>
        <position position="1"/>
    </location>
</feature>
<comment type="caution">
    <text evidence="5">The sequence shown here is derived from an EMBL/GenBank/DDBJ whole genome shotgun (WGS) entry which is preliminary data.</text>
</comment>
<evidence type="ECO:0000256" key="1">
    <source>
        <dbReference type="ARBA" id="ARBA00022729"/>
    </source>
</evidence>
<sequence>SQVNETVSSCDELECYHGARCVETNGNPHCSCDFKCAPEDSRDPVCGYDGNTYGSECQMRLFSCRYQKPINIRYYGICRKDYQSDSDVTTTSIPFRLPKRRKLIFKRPDSKSTRAVTLNLPPRICT</sequence>
<dbReference type="Gene3D" id="3.30.60.30">
    <property type="match status" value="1"/>
</dbReference>
<keyword evidence="1" id="KW-0732">Signal</keyword>
<evidence type="ECO:0000256" key="3">
    <source>
        <dbReference type="ARBA" id="ARBA00023180"/>
    </source>
</evidence>
<evidence type="ECO:0000259" key="4">
    <source>
        <dbReference type="PROSITE" id="PS51465"/>
    </source>
</evidence>
<keyword evidence="2" id="KW-1015">Disulfide bond</keyword>
<dbReference type="Pfam" id="PF07648">
    <property type="entry name" value="Kazal_2"/>
    <property type="match status" value="1"/>
</dbReference>
<organism evidence="5 6">
    <name type="scientific">Araneus ventricosus</name>
    <name type="common">Orbweaver spider</name>
    <name type="synonym">Epeira ventricosa</name>
    <dbReference type="NCBI Taxonomy" id="182803"/>
    <lineage>
        <taxon>Eukaryota</taxon>
        <taxon>Metazoa</taxon>
        <taxon>Ecdysozoa</taxon>
        <taxon>Arthropoda</taxon>
        <taxon>Chelicerata</taxon>
        <taxon>Arachnida</taxon>
        <taxon>Araneae</taxon>
        <taxon>Araneomorphae</taxon>
        <taxon>Entelegynae</taxon>
        <taxon>Araneoidea</taxon>
        <taxon>Araneidae</taxon>
        <taxon>Araneus</taxon>
    </lineage>
</organism>
<dbReference type="CDD" id="cd00104">
    <property type="entry name" value="KAZAL_FS"/>
    <property type="match status" value="1"/>
</dbReference>
<proteinExistence type="predicted"/>
<accession>A0A4Y2F800</accession>
<dbReference type="SUPFAM" id="SSF100895">
    <property type="entry name" value="Kazal-type serine protease inhibitors"/>
    <property type="match status" value="1"/>
</dbReference>
<dbReference type="InterPro" id="IPR036058">
    <property type="entry name" value="Kazal_dom_sf"/>
</dbReference>
<evidence type="ECO:0000256" key="2">
    <source>
        <dbReference type="ARBA" id="ARBA00023157"/>
    </source>
</evidence>
<keyword evidence="6" id="KW-1185">Reference proteome</keyword>
<name>A0A4Y2F800_ARAVE</name>
<dbReference type="GO" id="GO:0050840">
    <property type="term" value="F:extracellular matrix binding"/>
    <property type="evidence" value="ECO:0007669"/>
    <property type="project" value="TreeGrafter"/>
</dbReference>
<dbReference type="GO" id="GO:0005518">
    <property type="term" value="F:collagen binding"/>
    <property type="evidence" value="ECO:0007669"/>
    <property type="project" value="TreeGrafter"/>
</dbReference>
<dbReference type="EMBL" id="BGPR01094871">
    <property type="protein sequence ID" value="GBM36365.1"/>
    <property type="molecule type" value="Genomic_DNA"/>
</dbReference>
<evidence type="ECO:0000313" key="5">
    <source>
        <dbReference type="EMBL" id="GBM36365.1"/>
    </source>
</evidence>
<dbReference type="PROSITE" id="PS51465">
    <property type="entry name" value="KAZAL_2"/>
    <property type="match status" value="1"/>
</dbReference>
<reference evidence="5 6" key="1">
    <citation type="journal article" date="2019" name="Sci. Rep.">
        <title>Orb-weaving spider Araneus ventricosus genome elucidates the spidroin gene catalogue.</title>
        <authorList>
            <person name="Kono N."/>
            <person name="Nakamura H."/>
            <person name="Ohtoshi R."/>
            <person name="Moran D.A.P."/>
            <person name="Shinohara A."/>
            <person name="Yoshida Y."/>
            <person name="Fujiwara M."/>
            <person name="Mori M."/>
            <person name="Tomita M."/>
            <person name="Arakawa K."/>
        </authorList>
    </citation>
    <scope>NUCLEOTIDE SEQUENCE [LARGE SCALE GENOMIC DNA]</scope>
</reference>